<dbReference type="Proteomes" id="UP000283269">
    <property type="component" value="Unassembled WGS sequence"/>
</dbReference>
<dbReference type="AlphaFoldDB" id="A0A409XIQ9"/>
<keyword evidence="4" id="KW-0479">Metal-binding</keyword>
<dbReference type="InterPro" id="IPR024079">
    <property type="entry name" value="MetalloPept_cat_dom_sf"/>
</dbReference>
<dbReference type="GO" id="GO:0004222">
    <property type="term" value="F:metalloendopeptidase activity"/>
    <property type="evidence" value="ECO:0007669"/>
    <property type="project" value="InterPro"/>
</dbReference>
<dbReference type="PANTHER" id="PTHR37016:SF3">
    <property type="entry name" value="NEUTRAL PROTEASE 2-RELATED"/>
    <property type="match status" value="1"/>
</dbReference>
<dbReference type="GO" id="GO:0046872">
    <property type="term" value="F:metal ion binding"/>
    <property type="evidence" value="ECO:0007669"/>
    <property type="project" value="UniProtKB-KW"/>
</dbReference>
<keyword evidence="11" id="KW-1185">Reference proteome</keyword>
<dbReference type="OrthoDB" id="412874at2759"/>
<dbReference type="InterPro" id="IPR050414">
    <property type="entry name" value="Fungal_M35_metalloproteases"/>
</dbReference>
<protein>
    <recommendedName>
        <fullName evidence="9">Lysine-specific metallo-endopeptidase domain-containing protein</fullName>
    </recommendedName>
</protein>
<comment type="cofactor">
    <cofactor evidence="1">
        <name>Zn(2+)</name>
        <dbReference type="ChEBI" id="CHEBI:29105"/>
    </cofactor>
</comment>
<keyword evidence="7" id="KW-0482">Metalloprotease</keyword>
<dbReference type="Gene3D" id="3.40.390.10">
    <property type="entry name" value="Collagenase (Catalytic Domain)"/>
    <property type="match status" value="1"/>
</dbReference>
<dbReference type="SUPFAM" id="SSF55486">
    <property type="entry name" value="Metalloproteases ('zincins'), catalytic domain"/>
    <property type="match status" value="1"/>
</dbReference>
<evidence type="ECO:0000313" key="10">
    <source>
        <dbReference type="EMBL" id="PPQ90621.1"/>
    </source>
</evidence>
<feature type="domain" description="Lysine-specific metallo-endopeptidase" evidence="9">
    <location>
        <begin position="209"/>
        <end position="336"/>
    </location>
</feature>
<feature type="signal peptide" evidence="8">
    <location>
        <begin position="1"/>
        <end position="22"/>
    </location>
</feature>
<dbReference type="PANTHER" id="PTHR37016">
    <property type="match status" value="1"/>
</dbReference>
<keyword evidence="8" id="KW-0732">Signal</keyword>
<evidence type="ECO:0000256" key="6">
    <source>
        <dbReference type="ARBA" id="ARBA00022833"/>
    </source>
</evidence>
<evidence type="ECO:0000256" key="8">
    <source>
        <dbReference type="SAM" id="SignalP"/>
    </source>
</evidence>
<dbReference type="EMBL" id="NHYD01001586">
    <property type="protein sequence ID" value="PPQ90621.1"/>
    <property type="molecule type" value="Genomic_DNA"/>
</dbReference>
<evidence type="ECO:0000256" key="1">
    <source>
        <dbReference type="ARBA" id="ARBA00001947"/>
    </source>
</evidence>
<keyword evidence="5" id="KW-0378">Hydrolase</keyword>
<evidence type="ECO:0000256" key="3">
    <source>
        <dbReference type="ARBA" id="ARBA00022670"/>
    </source>
</evidence>
<dbReference type="InParanoid" id="A0A409XIQ9"/>
<reference evidence="10 11" key="1">
    <citation type="journal article" date="2018" name="Evol. Lett.">
        <title>Horizontal gene cluster transfer increased hallucinogenic mushroom diversity.</title>
        <authorList>
            <person name="Reynolds H.T."/>
            <person name="Vijayakumar V."/>
            <person name="Gluck-Thaler E."/>
            <person name="Korotkin H.B."/>
            <person name="Matheny P.B."/>
            <person name="Slot J.C."/>
        </authorList>
    </citation>
    <scope>NUCLEOTIDE SEQUENCE [LARGE SCALE GENOMIC DNA]</scope>
    <source>
        <strain evidence="10 11">2631</strain>
    </source>
</reference>
<proteinExistence type="inferred from homology"/>
<evidence type="ECO:0000313" key="11">
    <source>
        <dbReference type="Proteomes" id="UP000283269"/>
    </source>
</evidence>
<name>A0A409XIQ9_PSICY</name>
<evidence type="ECO:0000256" key="7">
    <source>
        <dbReference type="ARBA" id="ARBA00023049"/>
    </source>
</evidence>
<comment type="similarity">
    <text evidence="2">Belongs to the peptidase M35 family.</text>
</comment>
<feature type="chain" id="PRO_5018988888" description="Lysine-specific metallo-endopeptidase domain-containing protein" evidence="8">
    <location>
        <begin position="23"/>
        <end position="342"/>
    </location>
</feature>
<dbReference type="SMART" id="SM01351">
    <property type="entry name" value="Aspzincin_M35"/>
    <property type="match status" value="1"/>
</dbReference>
<gene>
    <name evidence="10" type="ORF">CVT25_006705</name>
</gene>
<dbReference type="InterPro" id="IPR034115">
    <property type="entry name" value="M35_peptidyl-Lys"/>
</dbReference>
<sequence>MFSIYLRSILAAFVLTAVTVSATPALSLKLKGPSSVTGVENLKVIATITNTGDEILKVLNDPRSLLSKLPANKFSITDGRGSRPSFTGVKVKYSPEYAAKQGGFTVLAPGASISVTHDLSEGYNFTAPGAGAYDFEGDSTFYIVNANNHVGVVHASTQEDAVFTTKVVGNLAVARRDESNSHLIKRATFLSCTASRQAALNTAIASAETYASNAYKYTTWFGAYTTSRRNNVLSHFNLINSNDFNTFTYDCACTDSSYAYVYPNTFGKIYLCNAFWNAPNTGTDSKAGTIIHESSHYTRNGGTDDYAYGQSAAKSLAISNPARAIMNGDSHEYFAENTPVLA</sequence>
<accession>A0A409XIQ9</accession>
<evidence type="ECO:0000256" key="5">
    <source>
        <dbReference type="ARBA" id="ARBA00022801"/>
    </source>
</evidence>
<dbReference type="GO" id="GO:0006508">
    <property type="term" value="P:proteolysis"/>
    <property type="evidence" value="ECO:0007669"/>
    <property type="project" value="UniProtKB-KW"/>
</dbReference>
<dbReference type="CDD" id="cd11306">
    <property type="entry name" value="M35_peptidyl-Lys"/>
    <property type="match status" value="1"/>
</dbReference>
<comment type="caution">
    <text evidence="10">The sequence shown here is derived from an EMBL/GenBank/DDBJ whole genome shotgun (WGS) entry which is preliminary data.</text>
</comment>
<keyword evidence="6" id="KW-0862">Zinc</keyword>
<keyword evidence="3" id="KW-0645">Protease</keyword>
<evidence type="ECO:0000259" key="9">
    <source>
        <dbReference type="SMART" id="SM01351"/>
    </source>
</evidence>
<dbReference type="Gene3D" id="2.60.40.2970">
    <property type="match status" value="1"/>
</dbReference>
<evidence type="ECO:0000256" key="2">
    <source>
        <dbReference type="ARBA" id="ARBA00010279"/>
    </source>
</evidence>
<dbReference type="STRING" id="93625.A0A409XIQ9"/>
<dbReference type="Pfam" id="PF14521">
    <property type="entry name" value="Aspzincin_M35"/>
    <property type="match status" value="1"/>
</dbReference>
<evidence type="ECO:0000256" key="4">
    <source>
        <dbReference type="ARBA" id="ARBA00022723"/>
    </source>
</evidence>
<dbReference type="InterPro" id="IPR029463">
    <property type="entry name" value="Lys_MEP"/>
</dbReference>
<organism evidence="10 11">
    <name type="scientific">Psilocybe cyanescens</name>
    <dbReference type="NCBI Taxonomy" id="93625"/>
    <lineage>
        <taxon>Eukaryota</taxon>
        <taxon>Fungi</taxon>
        <taxon>Dikarya</taxon>
        <taxon>Basidiomycota</taxon>
        <taxon>Agaricomycotina</taxon>
        <taxon>Agaricomycetes</taxon>
        <taxon>Agaricomycetidae</taxon>
        <taxon>Agaricales</taxon>
        <taxon>Agaricineae</taxon>
        <taxon>Strophariaceae</taxon>
        <taxon>Psilocybe</taxon>
    </lineage>
</organism>